<evidence type="ECO:0000313" key="4">
    <source>
        <dbReference type="Proteomes" id="UP000275719"/>
    </source>
</evidence>
<comment type="caution">
    <text evidence="3">The sequence shown here is derived from an EMBL/GenBank/DDBJ whole genome shotgun (WGS) entry which is preliminary data.</text>
</comment>
<dbReference type="SUPFAM" id="SSF48317">
    <property type="entry name" value="Acid phosphatase/Vanadium-dependent haloperoxidase"/>
    <property type="match status" value="1"/>
</dbReference>
<feature type="transmembrane region" description="Helical" evidence="1">
    <location>
        <begin position="253"/>
        <end position="273"/>
    </location>
</feature>
<evidence type="ECO:0000313" key="3">
    <source>
        <dbReference type="EMBL" id="RRJ89333.1"/>
    </source>
</evidence>
<dbReference type="CDD" id="cd01610">
    <property type="entry name" value="PAP2_like"/>
    <property type="match status" value="1"/>
</dbReference>
<protein>
    <submittedName>
        <fullName evidence="3">Phosphatase PAP2 family protein</fullName>
    </submittedName>
</protein>
<evidence type="ECO:0000259" key="2">
    <source>
        <dbReference type="SMART" id="SM00014"/>
    </source>
</evidence>
<name>A0A3P3W9K4_9FLAO</name>
<feature type="transmembrane region" description="Helical" evidence="1">
    <location>
        <begin position="141"/>
        <end position="160"/>
    </location>
</feature>
<dbReference type="RefSeq" id="WP_125019614.1">
    <property type="nucleotide sequence ID" value="NZ_RQVQ01000029.1"/>
</dbReference>
<feature type="transmembrane region" description="Helical" evidence="1">
    <location>
        <begin position="94"/>
        <end position="112"/>
    </location>
</feature>
<keyword evidence="1" id="KW-1133">Transmembrane helix</keyword>
<dbReference type="Gene3D" id="1.20.144.10">
    <property type="entry name" value="Phosphatidic acid phosphatase type 2/haloperoxidase"/>
    <property type="match status" value="1"/>
</dbReference>
<dbReference type="SMART" id="SM00014">
    <property type="entry name" value="acidPPc"/>
    <property type="match status" value="1"/>
</dbReference>
<dbReference type="PANTHER" id="PTHR14969:SF13">
    <property type="entry name" value="AT30094P"/>
    <property type="match status" value="1"/>
</dbReference>
<keyword evidence="1" id="KW-0472">Membrane</keyword>
<keyword evidence="4" id="KW-1185">Reference proteome</keyword>
<proteinExistence type="predicted"/>
<dbReference type="Pfam" id="PF01569">
    <property type="entry name" value="PAP2"/>
    <property type="match status" value="1"/>
</dbReference>
<gene>
    <name evidence="3" type="ORF">EG240_11895</name>
</gene>
<feature type="transmembrane region" description="Helical" evidence="1">
    <location>
        <begin position="193"/>
        <end position="212"/>
    </location>
</feature>
<dbReference type="PANTHER" id="PTHR14969">
    <property type="entry name" value="SPHINGOSINE-1-PHOSPHATE PHOSPHOHYDROLASE"/>
    <property type="match status" value="1"/>
</dbReference>
<accession>A0A3P3W9K4</accession>
<keyword evidence="1" id="KW-0812">Transmembrane</keyword>
<dbReference type="OrthoDB" id="9801622at2"/>
<feature type="transmembrane region" description="Helical" evidence="1">
    <location>
        <begin position="167"/>
        <end position="187"/>
    </location>
</feature>
<dbReference type="EMBL" id="RQVQ01000029">
    <property type="protein sequence ID" value="RRJ89333.1"/>
    <property type="molecule type" value="Genomic_DNA"/>
</dbReference>
<dbReference type="InterPro" id="IPR000326">
    <property type="entry name" value="PAP2/HPO"/>
</dbReference>
<dbReference type="Proteomes" id="UP000275719">
    <property type="component" value="Unassembled WGS sequence"/>
</dbReference>
<organism evidence="3 4">
    <name type="scientific">Paenimyroides tangerinum</name>
    <dbReference type="NCBI Taxonomy" id="2488728"/>
    <lineage>
        <taxon>Bacteria</taxon>
        <taxon>Pseudomonadati</taxon>
        <taxon>Bacteroidota</taxon>
        <taxon>Flavobacteriia</taxon>
        <taxon>Flavobacteriales</taxon>
        <taxon>Flavobacteriaceae</taxon>
        <taxon>Paenimyroides</taxon>
    </lineage>
</organism>
<dbReference type="AlphaFoldDB" id="A0A3P3W9K4"/>
<reference evidence="3 4" key="1">
    <citation type="submission" date="2018-11" db="EMBL/GenBank/DDBJ databases">
        <title>Flavobacterium sp. nov., YIM 102701-2 draft genome.</title>
        <authorList>
            <person name="Li G."/>
            <person name="Jiang Y."/>
        </authorList>
    </citation>
    <scope>NUCLEOTIDE SEQUENCE [LARGE SCALE GENOMIC DNA]</scope>
    <source>
        <strain evidence="3 4">YIM 102701-2</strain>
    </source>
</reference>
<evidence type="ECO:0000256" key="1">
    <source>
        <dbReference type="SAM" id="Phobius"/>
    </source>
</evidence>
<feature type="domain" description="Phosphatidic acid phosphatase type 2/haloperoxidase" evidence="2">
    <location>
        <begin position="93"/>
        <end position="210"/>
    </location>
</feature>
<feature type="transmembrane region" description="Helical" evidence="1">
    <location>
        <begin position="227"/>
        <end position="247"/>
    </location>
</feature>
<sequence length="275" mass="30794">MNKTVIENFARFNSSLLYLPTFLLLAILSFLCSRNALSNEAYVNCQKELFLFMNSELAEYPRTLYNLTQLGDALIILSFLTIFIIYAPKMWESLITASIVSAILVGVLKPLFGIQRPAAAFGPENLTIIGRKLMGSNSFPSGHSVTVFTVLTVVLIAFMPKKIKYQIVWSCSIFLFGIILILTRIGVGAHHPIDITVGAIVGYASAIIGIAINKKYNIWGWIGNKKFYPVFILLFFACSIVMIFKIFEANLVIFYFALLSLLISLFVITNLYVKK</sequence>
<dbReference type="InterPro" id="IPR036938">
    <property type="entry name" value="PAP2/HPO_sf"/>
</dbReference>
<feature type="transmembrane region" description="Helical" evidence="1">
    <location>
        <begin position="69"/>
        <end position="87"/>
    </location>
</feature>